<gene>
    <name evidence="2" type="ORF">PVE_R1G3827</name>
</gene>
<dbReference type="AlphaFoldDB" id="A0A1D3K038"/>
<dbReference type="Pfam" id="PF16937">
    <property type="entry name" value="T3SS_HrpK1"/>
    <property type="match status" value="1"/>
</dbReference>
<dbReference type="Proteomes" id="UP000245431">
    <property type="component" value="Chromosome PVE_r1"/>
</dbReference>
<proteinExistence type="predicted"/>
<reference evidence="3" key="1">
    <citation type="submission" date="2016-07" db="EMBL/GenBank/DDBJ databases">
        <authorList>
            <person name="Florea S."/>
            <person name="Webb J.S."/>
            <person name="Jaromczyk J."/>
            <person name="Schardl C.L."/>
        </authorList>
    </citation>
    <scope>NUCLEOTIDE SEQUENCE [LARGE SCALE GENOMIC DNA]</scope>
    <source>
        <strain evidence="3">1YdBTEX2</strain>
    </source>
</reference>
<dbReference type="EMBL" id="LT599583">
    <property type="protein sequence ID" value="SBW81709.1"/>
    <property type="molecule type" value="Genomic_DNA"/>
</dbReference>
<keyword evidence="1" id="KW-0812">Transmembrane</keyword>
<accession>A0A1D3K038</accession>
<evidence type="ECO:0000256" key="1">
    <source>
        <dbReference type="SAM" id="Phobius"/>
    </source>
</evidence>
<dbReference type="RefSeq" id="WP_017847086.1">
    <property type="nucleotide sequence ID" value="NZ_AOUH01000019.1"/>
</dbReference>
<organism evidence="2 3">
    <name type="scientific">Pseudomonas veronii 1YdBTEX2</name>
    <dbReference type="NCBI Taxonomy" id="1295141"/>
    <lineage>
        <taxon>Bacteria</taxon>
        <taxon>Pseudomonadati</taxon>
        <taxon>Pseudomonadota</taxon>
        <taxon>Gammaproteobacteria</taxon>
        <taxon>Pseudomonadales</taxon>
        <taxon>Pseudomonadaceae</taxon>
        <taxon>Pseudomonas</taxon>
    </lineage>
</organism>
<feature type="transmembrane region" description="Helical" evidence="1">
    <location>
        <begin position="1005"/>
        <end position="1026"/>
    </location>
</feature>
<evidence type="ECO:0000313" key="3">
    <source>
        <dbReference type="Proteomes" id="UP000245431"/>
    </source>
</evidence>
<sequence length="1118" mass="119635">MSVQDVSFVGITSKPQDPRLAQAWDQAINQAKEAGIEWERPKGDDRSAQDIIDDSPVLKNLGNQSDVKDNLKDRVGDFETDPDAAYRAKQVLEHVEKYNEGGERIASKDIDNGRVDGFTKGGDAKHGTEAGRLQDFGRQGFSHLKGELKDLSKPGDDPKVREQAEALGIKWERPEGDDRSAQDIIDDNALLKNLGNQSSVKDMLKEQVGDFENDPDAAYRATQVLEHIETLDGKGSKIAGKDVGNGSVDGFTKSGEAKNGTEAGRLQDFGKQGFSALKGEIKDSSSAGDNKEAREQAEKIGIVWNRPEEDKRSAQDIIEDNPMLKNLGNQSGVKDMLKDQVGDYESDADAAYRAAQVMDRITMFDDKGNTQSGGDLFNSSVDGFTKSGEAKHGTEAGRLQDFGKQGFSALPDLKKTDDIASYKDYLKTNPDADPASQQIAKYAAILDENFDAIKGKTGAGKYLTADDIKEYKKQNSQLNEETKQALDFWSQPGAFKVIDNAKNPLDNNPDGDLSRADVQGWLKSANVPKDATSVITLLSGIAGSNALAKVDTAGLNKDVFDHPDKYSAEEKAAVLQDLKAAQQLIVQGSAAGMWKDDKSQVTIANKVGSHPDAQKLLDDVNAHIEILQSDPEVSQYVSEHGSSELIKLVEGNKGLKESLQKTYDDEIKSGKSLDTLWDAKSKDGKTTQPEILAEFFGTAQTLQGALGIENTGEIQAAVKGSKANGELESYYEKSLASGDRLNELLKDHTPEEAMSAYSLEVTLYNSALDPEFTGKLDTQLNENFTRIAQDNVFKDASFDDMKVAFGVNGGAELDEAKVKKIIEQISKENPQLLVNADGTVATPDQVLANFRGDWDLLRQGTKTLDALDVFSKGSSLKEASSKGVLHGVSGLFMAGITIAKGANNAGKLTERQTVDIATGSVQSATLLAEGGLKNYQDYLKGVKGKLSGDQFGDLIKKLDDPLKNVTANLKGMENAAKGIGGIAAIAAGAYGIFDGVNALRKGDTVAGGMNITAGSLGIMAGLASAVEAGASAMNVSAVAASRISMLAGGLGFAAAGVAALALLIPGLIEEVKQEKRVGKFADALSDYLTQYEIDGVPNGDIWDIPDEEWPGEDSTIAS</sequence>
<feature type="transmembrane region" description="Helical" evidence="1">
    <location>
        <begin position="1046"/>
        <end position="1068"/>
    </location>
</feature>
<feature type="transmembrane region" description="Helical" evidence="1">
    <location>
        <begin position="975"/>
        <end position="993"/>
    </location>
</feature>
<keyword evidence="1" id="KW-1133">Transmembrane helix</keyword>
<name>A0A1D3K038_PSEVE</name>
<evidence type="ECO:0000313" key="2">
    <source>
        <dbReference type="EMBL" id="SBW81709.1"/>
    </source>
</evidence>
<protein>
    <recommendedName>
        <fullName evidence="4">Type III effector HrpK</fullName>
    </recommendedName>
</protein>
<dbReference type="InterPro" id="IPR031613">
    <property type="entry name" value="HrpK"/>
</dbReference>
<keyword evidence="1" id="KW-0472">Membrane</keyword>
<evidence type="ECO:0008006" key="4">
    <source>
        <dbReference type="Google" id="ProtNLM"/>
    </source>
</evidence>